<evidence type="ECO:0000313" key="1">
    <source>
        <dbReference type="EMBL" id="QXQ13763.1"/>
    </source>
</evidence>
<dbReference type="RefSeq" id="WP_066469254.1">
    <property type="nucleotide sequence ID" value="NZ_CP079105.1"/>
</dbReference>
<accession>A0ABX8S7E8</accession>
<dbReference type="EMBL" id="CP079105">
    <property type="protein sequence ID" value="QXQ13763.1"/>
    <property type="molecule type" value="Genomic_DNA"/>
</dbReference>
<proteinExistence type="predicted"/>
<protein>
    <submittedName>
        <fullName evidence="1">Uncharacterized protein</fullName>
    </submittedName>
</protein>
<reference evidence="1" key="1">
    <citation type="submission" date="2021-07" db="EMBL/GenBank/DDBJ databases">
        <title>Candidatus Kaistella beijingensis sp. nov. isolated from a municipal wastewater treatment plant is involved in sludge foaming.</title>
        <authorList>
            <person name="Song Y."/>
            <person name="Liu S.-J."/>
        </authorList>
    </citation>
    <scope>NUCLEOTIDE SEQUENCE</scope>
    <source>
        <strain evidence="1">DSM 43998</strain>
    </source>
</reference>
<keyword evidence="2" id="KW-1185">Reference proteome</keyword>
<organism evidence="1 2">
    <name type="scientific">Skermania pinensis</name>
    <dbReference type="NCBI Taxonomy" id="39122"/>
    <lineage>
        <taxon>Bacteria</taxon>
        <taxon>Bacillati</taxon>
        <taxon>Actinomycetota</taxon>
        <taxon>Actinomycetes</taxon>
        <taxon>Mycobacteriales</taxon>
        <taxon>Gordoniaceae</taxon>
        <taxon>Skermania</taxon>
    </lineage>
</organism>
<name>A0ABX8S7E8_9ACTN</name>
<evidence type="ECO:0000313" key="2">
    <source>
        <dbReference type="Proteomes" id="UP000887023"/>
    </source>
</evidence>
<gene>
    <name evidence="1" type="ORF">KV203_18580</name>
</gene>
<sequence>MLPDPPDAATGTLGKFLAESCIEHSVTERPTVAALKIDDNMLITVALLSGHGCNELPNYPE</sequence>
<dbReference type="Proteomes" id="UP000887023">
    <property type="component" value="Chromosome"/>
</dbReference>